<feature type="region of interest" description="Disordered" evidence="1">
    <location>
        <begin position="1"/>
        <end position="52"/>
    </location>
</feature>
<gene>
    <name evidence="2" type="ORF">MRATA1EN1_LOCUS27930</name>
</gene>
<dbReference type="Proteomes" id="UP001176941">
    <property type="component" value="Chromosome 8"/>
</dbReference>
<organism evidence="2 3">
    <name type="scientific">Rangifer tarandus platyrhynchus</name>
    <name type="common">Svalbard reindeer</name>
    <dbReference type="NCBI Taxonomy" id="3082113"/>
    <lineage>
        <taxon>Eukaryota</taxon>
        <taxon>Metazoa</taxon>
        <taxon>Chordata</taxon>
        <taxon>Craniata</taxon>
        <taxon>Vertebrata</taxon>
        <taxon>Euteleostomi</taxon>
        <taxon>Mammalia</taxon>
        <taxon>Eutheria</taxon>
        <taxon>Laurasiatheria</taxon>
        <taxon>Artiodactyla</taxon>
        <taxon>Ruminantia</taxon>
        <taxon>Pecora</taxon>
        <taxon>Cervidae</taxon>
        <taxon>Odocoileinae</taxon>
        <taxon>Rangifer</taxon>
    </lineage>
</organism>
<keyword evidence="3" id="KW-1185">Reference proteome</keyword>
<proteinExistence type="predicted"/>
<sequence length="157" mass="16989">MRKRDTGVVGSGISPGGGGGIHKGPGEVTVSQNEKPSPPRRGRTVRPKRRWWTDEHDQEKPLTDRVLTMSKTLINCWQLKAVNVGIPLPLDGEVHVVSQEAAELLNPNVRLAGKGRATSKRRLITSPGRRQRGCGRAEHSGPGLRAAGPACLRLDTD</sequence>
<feature type="region of interest" description="Disordered" evidence="1">
    <location>
        <begin position="127"/>
        <end position="149"/>
    </location>
</feature>
<evidence type="ECO:0000313" key="3">
    <source>
        <dbReference type="Proteomes" id="UP001176941"/>
    </source>
</evidence>
<feature type="compositionally biased region" description="Gly residues" evidence="1">
    <location>
        <begin position="9"/>
        <end position="23"/>
    </location>
</feature>
<evidence type="ECO:0000313" key="2">
    <source>
        <dbReference type="EMBL" id="CAI9178968.1"/>
    </source>
</evidence>
<protein>
    <submittedName>
        <fullName evidence="2">Uncharacterized protein</fullName>
    </submittedName>
</protein>
<dbReference type="EMBL" id="OX459944">
    <property type="protein sequence ID" value="CAI9178968.1"/>
    <property type="molecule type" value="Genomic_DNA"/>
</dbReference>
<reference evidence="2" key="1">
    <citation type="submission" date="2023-04" db="EMBL/GenBank/DDBJ databases">
        <authorList>
            <consortium name="ELIXIR-Norway"/>
        </authorList>
    </citation>
    <scope>NUCLEOTIDE SEQUENCE [LARGE SCALE GENOMIC DNA]</scope>
</reference>
<accession>A0ABN9A2A7</accession>
<evidence type="ECO:0000256" key="1">
    <source>
        <dbReference type="SAM" id="MobiDB-lite"/>
    </source>
</evidence>
<name>A0ABN9A2A7_RANTA</name>
<feature type="compositionally biased region" description="Basic residues" evidence="1">
    <location>
        <begin position="38"/>
        <end position="50"/>
    </location>
</feature>